<evidence type="ECO:0000313" key="10">
    <source>
        <dbReference type="EMBL" id="MRX72471.1"/>
    </source>
</evidence>
<feature type="domain" description="Semialdehyde dehydrogenase NAD-binding" evidence="9">
    <location>
        <begin position="5"/>
        <end position="144"/>
    </location>
</feature>
<comment type="caution">
    <text evidence="10">The sequence shown here is derived from an EMBL/GenBank/DDBJ whole genome shotgun (WGS) entry which is preliminary data.</text>
</comment>
<protein>
    <recommendedName>
        <fullName evidence="7">N-acetyl-gamma-glutamyl-phosphate reductase</fullName>
        <shortName evidence="7">AGPR</shortName>
        <ecNumber evidence="7">1.2.1.38</ecNumber>
    </recommendedName>
    <alternativeName>
        <fullName evidence="7">N-acetyl-glutamate semialdehyde dehydrogenase</fullName>
        <shortName evidence="7">NAGSA dehydrogenase</shortName>
    </alternativeName>
</protein>
<dbReference type="InterPro" id="IPR058924">
    <property type="entry name" value="AGPR_dimerisation_dom"/>
</dbReference>
<dbReference type="Gene3D" id="3.30.360.10">
    <property type="entry name" value="Dihydrodipicolinate Reductase, domain 2"/>
    <property type="match status" value="1"/>
</dbReference>
<dbReference type="CDD" id="cd23934">
    <property type="entry name" value="AGPR_1_C"/>
    <property type="match status" value="1"/>
</dbReference>
<accession>A0A7X2LYL2</accession>
<gene>
    <name evidence="7" type="primary">argC</name>
    <name evidence="10" type="ORF">GJU40_09970</name>
</gene>
<comment type="similarity">
    <text evidence="7">Belongs to the NAGSA dehydrogenase family. Type 1 subfamily.</text>
</comment>
<comment type="pathway">
    <text evidence="1 7">Amino-acid biosynthesis; L-arginine biosynthesis; N(2)-acetyl-L-ornithine from L-glutamate: step 3/4.</text>
</comment>
<dbReference type="SMART" id="SM00859">
    <property type="entry name" value="Semialdhyde_dh"/>
    <property type="match status" value="1"/>
</dbReference>
<evidence type="ECO:0000259" key="9">
    <source>
        <dbReference type="SMART" id="SM00859"/>
    </source>
</evidence>
<dbReference type="Pfam" id="PF01118">
    <property type="entry name" value="Semialdhyde_dh"/>
    <property type="match status" value="1"/>
</dbReference>
<keyword evidence="4 7" id="KW-0521">NADP</keyword>
<evidence type="ECO:0000256" key="1">
    <source>
        <dbReference type="ARBA" id="ARBA00004862"/>
    </source>
</evidence>
<evidence type="ECO:0000313" key="11">
    <source>
        <dbReference type="Proteomes" id="UP000448867"/>
    </source>
</evidence>
<evidence type="ECO:0000256" key="8">
    <source>
        <dbReference type="PROSITE-ProRule" id="PRU10010"/>
    </source>
</evidence>
<dbReference type="HAMAP" id="MF_00150">
    <property type="entry name" value="ArgC_type1"/>
    <property type="match status" value="1"/>
</dbReference>
<dbReference type="PANTHER" id="PTHR32338:SF10">
    <property type="entry name" value="N-ACETYL-GAMMA-GLUTAMYL-PHOSPHATE REDUCTASE, CHLOROPLASTIC-RELATED"/>
    <property type="match status" value="1"/>
</dbReference>
<proteinExistence type="inferred from homology"/>
<dbReference type="InterPro" id="IPR036291">
    <property type="entry name" value="NAD(P)-bd_dom_sf"/>
</dbReference>
<dbReference type="Proteomes" id="UP000448867">
    <property type="component" value="Unassembled WGS sequence"/>
</dbReference>
<dbReference type="AlphaFoldDB" id="A0A7X2LYL2"/>
<dbReference type="InterPro" id="IPR000534">
    <property type="entry name" value="Semialdehyde_DH_NAD-bd"/>
</dbReference>
<dbReference type="PROSITE" id="PS01224">
    <property type="entry name" value="ARGC"/>
    <property type="match status" value="1"/>
</dbReference>
<dbReference type="NCBIfam" id="TIGR01850">
    <property type="entry name" value="argC"/>
    <property type="match status" value="1"/>
</dbReference>
<evidence type="ECO:0000256" key="4">
    <source>
        <dbReference type="ARBA" id="ARBA00022857"/>
    </source>
</evidence>
<dbReference type="Pfam" id="PF22698">
    <property type="entry name" value="Semialdhyde_dhC_1"/>
    <property type="match status" value="1"/>
</dbReference>
<dbReference type="UniPathway" id="UPA00068">
    <property type="reaction ID" value="UER00108"/>
</dbReference>
<dbReference type="GO" id="GO:0051287">
    <property type="term" value="F:NAD binding"/>
    <property type="evidence" value="ECO:0007669"/>
    <property type="project" value="InterPro"/>
</dbReference>
<keyword evidence="3 7" id="KW-0028">Amino-acid biosynthesis</keyword>
<dbReference type="EMBL" id="WKKI01000016">
    <property type="protein sequence ID" value="MRX72471.1"/>
    <property type="molecule type" value="Genomic_DNA"/>
</dbReference>
<dbReference type="GO" id="GO:0070401">
    <property type="term" value="F:NADP+ binding"/>
    <property type="evidence" value="ECO:0007669"/>
    <property type="project" value="InterPro"/>
</dbReference>
<dbReference type="CDD" id="cd17895">
    <property type="entry name" value="AGPR_1_N"/>
    <property type="match status" value="1"/>
</dbReference>
<keyword evidence="7" id="KW-0963">Cytoplasm</keyword>
<dbReference type="Gene3D" id="3.40.50.720">
    <property type="entry name" value="NAD(P)-binding Rossmann-like Domain"/>
    <property type="match status" value="1"/>
</dbReference>
<dbReference type="OrthoDB" id="9801289at2"/>
<evidence type="ECO:0000256" key="7">
    <source>
        <dbReference type="HAMAP-Rule" id="MF_00150"/>
    </source>
</evidence>
<evidence type="ECO:0000256" key="5">
    <source>
        <dbReference type="ARBA" id="ARBA00023002"/>
    </source>
</evidence>
<dbReference type="SUPFAM" id="SSF55347">
    <property type="entry name" value="Glyceraldehyde-3-phosphate dehydrogenase-like, C-terminal domain"/>
    <property type="match status" value="1"/>
</dbReference>
<dbReference type="RefSeq" id="WP_154307637.1">
    <property type="nucleotide sequence ID" value="NZ_WKKI01000016.1"/>
</dbReference>
<comment type="subcellular location">
    <subcellularLocation>
        <location evidence="7">Cytoplasm</location>
    </subcellularLocation>
</comment>
<keyword evidence="11" id="KW-1185">Reference proteome</keyword>
<evidence type="ECO:0000256" key="2">
    <source>
        <dbReference type="ARBA" id="ARBA00022571"/>
    </source>
</evidence>
<dbReference type="FunFam" id="3.30.360.10:FF:000014">
    <property type="entry name" value="N-acetyl-gamma-glutamyl-phosphate reductase"/>
    <property type="match status" value="1"/>
</dbReference>
<dbReference type="GO" id="GO:0003942">
    <property type="term" value="F:N-acetyl-gamma-glutamyl-phosphate reductase activity"/>
    <property type="evidence" value="ECO:0007669"/>
    <property type="project" value="UniProtKB-UniRule"/>
</dbReference>
<reference evidence="10 11" key="1">
    <citation type="submission" date="2019-11" db="EMBL/GenBank/DDBJ databases">
        <title>Bacillus lacus genome.</title>
        <authorList>
            <person name="Allen C.J."/>
            <person name="Newman J.D."/>
        </authorList>
    </citation>
    <scope>NUCLEOTIDE SEQUENCE [LARGE SCALE GENOMIC DNA]</scope>
    <source>
        <strain evidence="10 11">KCTC 33946</strain>
    </source>
</reference>
<evidence type="ECO:0000256" key="6">
    <source>
        <dbReference type="ARBA" id="ARBA00050557"/>
    </source>
</evidence>
<dbReference type="InterPro" id="IPR050085">
    <property type="entry name" value="AGPR"/>
</dbReference>
<dbReference type="SUPFAM" id="SSF51735">
    <property type="entry name" value="NAD(P)-binding Rossmann-fold domains"/>
    <property type="match status" value="1"/>
</dbReference>
<comment type="function">
    <text evidence="7">Catalyzes the NADPH-dependent reduction of N-acetyl-5-glutamyl phosphate to yield N-acetyl-L-glutamate 5-semialdehyde.</text>
</comment>
<feature type="active site" evidence="7 8">
    <location>
        <position position="152"/>
    </location>
</feature>
<dbReference type="InterPro" id="IPR023013">
    <property type="entry name" value="AGPR_AS"/>
</dbReference>
<keyword evidence="5 7" id="KW-0560">Oxidoreductase</keyword>
<dbReference type="InterPro" id="IPR000706">
    <property type="entry name" value="AGPR_type-1"/>
</dbReference>
<keyword evidence="2 7" id="KW-0055">Arginine biosynthesis</keyword>
<dbReference type="EC" id="1.2.1.38" evidence="7"/>
<evidence type="ECO:0000256" key="3">
    <source>
        <dbReference type="ARBA" id="ARBA00022605"/>
    </source>
</evidence>
<sequence>MSNLRVGVIGGTGYSGAELIKCLVHHPHAELAVIASQSKAETDIQEIYPHLTDICKFKLEDLQPDILAEKVDTMFFAAPSGASSSLVPQFLERGIRCIDLAGDFRLSEPEVYEKWYQHNSPEKEYLENAVYGLSEIYPQKIKTARLIANPGCYPTAALLGLIPAVQAGLIKGNSIIIDGKSGISGAGRSLSLGVHYSEANENTKAYKLGVHQHIPEIEQVLNAEAADRATVTFTAHLVPMVRGILCTIYADMKKPCITEELQKLYEEFYNEHPFVRIKKAGRLPATKEVSGSNYCDIGLHCDPRTNRITIVAAIDNLLKGAAGQAVQNMNLMNRWDTASGLQFVPNYP</sequence>
<dbReference type="PANTHER" id="PTHR32338">
    <property type="entry name" value="N-ACETYL-GAMMA-GLUTAMYL-PHOSPHATE REDUCTASE, CHLOROPLASTIC-RELATED-RELATED"/>
    <property type="match status" value="1"/>
</dbReference>
<comment type="catalytic activity">
    <reaction evidence="6 7">
        <text>N-acetyl-L-glutamate 5-semialdehyde + phosphate + NADP(+) = N-acetyl-L-glutamyl 5-phosphate + NADPH + H(+)</text>
        <dbReference type="Rhea" id="RHEA:21588"/>
        <dbReference type="ChEBI" id="CHEBI:15378"/>
        <dbReference type="ChEBI" id="CHEBI:29123"/>
        <dbReference type="ChEBI" id="CHEBI:43474"/>
        <dbReference type="ChEBI" id="CHEBI:57783"/>
        <dbReference type="ChEBI" id="CHEBI:57936"/>
        <dbReference type="ChEBI" id="CHEBI:58349"/>
        <dbReference type="EC" id="1.2.1.38"/>
    </reaction>
</comment>
<dbReference type="GO" id="GO:0006526">
    <property type="term" value="P:L-arginine biosynthetic process"/>
    <property type="evidence" value="ECO:0007669"/>
    <property type="project" value="UniProtKB-UniRule"/>
</dbReference>
<name>A0A7X2LYL2_9BACI</name>
<dbReference type="GO" id="GO:0005737">
    <property type="term" value="C:cytoplasm"/>
    <property type="evidence" value="ECO:0007669"/>
    <property type="project" value="UniProtKB-SubCell"/>
</dbReference>
<organism evidence="10 11">
    <name type="scientific">Metabacillus lacus</name>
    <dbReference type="NCBI Taxonomy" id="1983721"/>
    <lineage>
        <taxon>Bacteria</taxon>
        <taxon>Bacillati</taxon>
        <taxon>Bacillota</taxon>
        <taxon>Bacilli</taxon>
        <taxon>Bacillales</taxon>
        <taxon>Bacillaceae</taxon>
        <taxon>Metabacillus</taxon>
    </lineage>
</organism>